<dbReference type="Gene3D" id="1.10.260.40">
    <property type="entry name" value="lambda repressor-like DNA-binding domains"/>
    <property type="match status" value="1"/>
</dbReference>
<dbReference type="InterPro" id="IPR028082">
    <property type="entry name" value="Peripla_BP_I"/>
</dbReference>
<dbReference type="SUPFAM" id="SSF47413">
    <property type="entry name" value="lambda repressor-like DNA-binding domains"/>
    <property type="match status" value="1"/>
</dbReference>
<keyword evidence="3" id="KW-0804">Transcription</keyword>
<evidence type="ECO:0000259" key="4">
    <source>
        <dbReference type="PROSITE" id="PS50932"/>
    </source>
</evidence>
<dbReference type="Gene3D" id="3.40.50.2300">
    <property type="match status" value="2"/>
</dbReference>
<dbReference type="Proteomes" id="UP001220964">
    <property type="component" value="Unassembled WGS sequence"/>
</dbReference>
<feature type="domain" description="HTH lacI-type" evidence="4">
    <location>
        <begin position="6"/>
        <end position="60"/>
    </location>
</feature>
<name>A0AAE3TAT8_9RHOB</name>
<dbReference type="RefSeq" id="WP_275568096.1">
    <property type="nucleotide sequence ID" value="NZ_JARGYC010000038.1"/>
</dbReference>
<reference evidence="5" key="1">
    <citation type="submission" date="2023-03" db="EMBL/GenBank/DDBJ databases">
        <title>Multiphase analysis and comparison of six strains from genera Psychromarinibacter, Lutimaribacter, and Maritimibacter, including a novel species: Psychromarinibacter sediminicola sp. nov.</title>
        <authorList>
            <person name="Wang Y.-H."/>
            <person name="Ye M.-Q."/>
            <person name="Du Z.-J."/>
        </authorList>
    </citation>
    <scope>NUCLEOTIDE SEQUENCE</scope>
    <source>
        <strain evidence="5">C21-152</strain>
    </source>
</reference>
<keyword evidence="1" id="KW-0805">Transcription regulation</keyword>
<sequence>MTKGVPSIRDVADAAGVSTATVSRALSNPGVVTETTRRAVFDAIEQTGYTVNVAARNLRRRETGGVVVLVPNLGNAFFSLILAGIAEVMAEADLNVLIADTAPGVNDERQILDYLGNHRADGLIVLDGMLSADLLLDRGDPRTRAPLVFACEWVEDLVRPAVTIDNVAAARLAVRHLVDLGHRDIGHLAGPPGNVLTATRRAGAEQCLAEAGLDLRDDWFIDGDFSLRSGAAAAERWMALRHRPTALFCASDQMACGFIAALHRAGYSVPRDVSVVGFDDIEFAAHFVPPLTTIHQPRVEIGRTAARMLLRRMEARRMERPDPETTSETLPVRLVVRDSTRRVSV</sequence>
<comment type="caution">
    <text evidence="5">The sequence shown here is derived from an EMBL/GenBank/DDBJ whole genome shotgun (WGS) entry which is preliminary data.</text>
</comment>
<dbReference type="PANTHER" id="PTHR30146:SF109">
    <property type="entry name" value="HTH-TYPE TRANSCRIPTIONAL REGULATOR GALS"/>
    <property type="match status" value="1"/>
</dbReference>
<dbReference type="PROSITE" id="PS00356">
    <property type="entry name" value="HTH_LACI_1"/>
    <property type="match status" value="1"/>
</dbReference>
<dbReference type="InterPro" id="IPR046335">
    <property type="entry name" value="LacI/GalR-like_sensor"/>
</dbReference>
<dbReference type="Pfam" id="PF13377">
    <property type="entry name" value="Peripla_BP_3"/>
    <property type="match status" value="1"/>
</dbReference>
<protein>
    <submittedName>
        <fullName evidence="5">LacI family DNA-binding transcriptional regulator</fullName>
    </submittedName>
</protein>
<evidence type="ECO:0000256" key="3">
    <source>
        <dbReference type="ARBA" id="ARBA00023163"/>
    </source>
</evidence>
<dbReference type="PANTHER" id="PTHR30146">
    <property type="entry name" value="LACI-RELATED TRANSCRIPTIONAL REPRESSOR"/>
    <property type="match status" value="1"/>
</dbReference>
<proteinExistence type="predicted"/>
<evidence type="ECO:0000313" key="6">
    <source>
        <dbReference type="Proteomes" id="UP001220964"/>
    </source>
</evidence>
<dbReference type="SMART" id="SM00354">
    <property type="entry name" value="HTH_LACI"/>
    <property type="match status" value="1"/>
</dbReference>
<keyword evidence="2 5" id="KW-0238">DNA-binding</keyword>
<dbReference type="InterPro" id="IPR000843">
    <property type="entry name" value="HTH_LacI"/>
</dbReference>
<dbReference type="SUPFAM" id="SSF53822">
    <property type="entry name" value="Periplasmic binding protein-like I"/>
    <property type="match status" value="1"/>
</dbReference>
<dbReference type="EMBL" id="JARGYC010000038">
    <property type="protein sequence ID" value="MDF0601960.1"/>
    <property type="molecule type" value="Genomic_DNA"/>
</dbReference>
<dbReference type="AlphaFoldDB" id="A0AAE3TAT8"/>
<dbReference type="CDD" id="cd01392">
    <property type="entry name" value="HTH_LacI"/>
    <property type="match status" value="1"/>
</dbReference>
<evidence type="ECO:0000313" key="5">
    <source>
        <dbReference type="EMBL" id="MDF0601960.1"/>
    </source>
</evidence>
<dbReference type="GO" id="GO:0003700">
    <property type="term" value="F:DNA-binding transcription factor activity"/>
    <property type="evidence" value="ECO:0007669"/>
    <property type="project" value="TreeGrafter"/>
</dbReference>
<keyword evidence="6" id="KW-1185">Reference proteome</keyword>
<gene>
    <name evidence="5" type="ORF">P1J78_14545</name>
</gene>
<organism evidence="5 6">
    <name type="scientific">Psychromarinibacter sediminicola</name>
    <dbReference type="NCBI Taxonomy" id="3033385"/>
    <lineage>
        <taxon>Bacteria</taxon>
        <taxon>Pseudomonadati</taxon>
        <taxon>Pseudomonadota</taxon>
        <taxon>Alphaproteobacteria</taxon>
        <taxon>Rhodobacterales</taxon>
        <taxon>Paracoccaceae</taxon>
        <taxon>Psychromarinibacter</taxon>
    </lineage>
</organism>
<dbReference type="InterPro" id="IPR010982">
    <property type="entry name" value="Lambda_DNA-bd_dom_sf"/>
</dbReference>
<dbReference type="GO" id="GO:0000976">
    <property type="term" value="F:transcription cis-regulatory region binding"/>
    <property type="evidence" value="ECO:0007669"/>
    <property type="project" value="TreeGrafter"/>
</dbReference>
<dbReference type="CDD" id="cd06284">
    <property type="entry name" value="PBP1_LacI-like"/>
    <property type="match status" value="1"/>
</dbReference>
<dbReference type="PROSITE" id="PS50932">
    <property type="entry name" value="HTH_LACI_2"/>
    <property type="match status" value="1"/>
</dbReference>
<dbReference type="Pfam" id="PF00356">
    <property type="entry name" value="LacI"/>
    <property type="match status" value="1"/>
</dbReference>
<accession>A0AAE3TAT8</accession>
<evidence type="ECO:0000256" key="2">
    <source>
        <dbReference type="ARBA" id="ARBA00023125"/>
    </source>
</evidence>
<evidence type="ECO:0000256" key="1">
    <source>
        <dbReference type="ARBA" id="ARBA00023015"/>
    </source>
</evidence>